<organism evidence="2 3">
    <name type="scientific">Colletotrichum abscissum</name>
    <dbReference type="NCBI Taxonomy" id="1671311"/>
    <lineage>
        <taxon>Eukaryota</taxon>
        <taxon>Fungi</taxon>
        <taxon>Dikarya</taxon>
        <taxon>Ascomycota</taxon>
        <taxon>Pezizomycotina</taxon>
        <taxon>Sordariomycetes</taxon>
        <taxon>Hypocreomycetidae</taxon>
        <taxon>Glomerellales</taxon>
        <taxon>Glomerellaceae</taxon>
        <taxon>Colletotrichum</taxon>
        <taxon>Colletotrichum acutatum species complex</taxon>
    </lineage>
</organism>
<feature type="domain" description="SnoaL-like" evidence="1">
    <location>
        <begin position="12"/>
        <end position="118"/>
    </location>
</feature>
<dbReference type="EMBL" id="SDAQ01000063">
    <property type="protein sequence ID" value="KAI3545140.1"/>
    <property type="molecule type" value="Genomic_DNA"/>
</dbReference>
<dbReference type="PANTHER" id="PTHR39598:SF1">
    <property type="entry name" value="AUSTINOID BIOSYNTHESIS CLUSTERS PROTEIN F-RELATED"/>
    <property type="match status" value="1"/>
</dbReference>
<dbReference type="InterPro" id="IPR037401">
    <property type="entry name" value="SnoaL-like"/>
</dbReference>
<dbReference type="Gene3D" id="3.10.450.50">
    <property type="match status" value="1"/>
</dbReference>
<dbReference type="InterPro" id="IPR032710">
    <property type="entry name" value="NTF2-like_dom_sf"/>
</dbReference>
<dbReference type="InterPro" id="IPR050977">
    <property type="entry name" value="Fungal_Meroterpenoid_Isomerase"/>
</dbReference>
<dbReference type="OrthoDB" id="3758478at2759"/>
<dbReference type="PANTHER" id="PTHR39598">
    <property type="entry name" value="AUSTINOL SYNTHESIS PROTEIN F-RELATED"/>
    <property type="match status" value="1"/>
</dbReference>
<protein>
    <recommendedName>
        <fullName evidence="1">SnoaL-like domain-containing protein</fullName>
    </recommendedName>
</protein>
<accession>A0A9P9X9X4</accession>
<evidence type="ECO:0000313" key="2">
    <source>
        <dbReference type="EMBL" id="KAI3545140.1"/>
    </source>
</evidence>
<keyword evidence="3" id="KW-1185">Reference proteome</keyword>
<evidence type="ECO:0000313" key="3">
    <source>
        <dbReference type="Proteomes" id="UP001056436"/>
    </source>
</evidence>
<dbReference type="Proteomes" id="UP001056436">
    <property type="component" value="Unassembled WGS sequence"/>
</dbReference>
<comment type="caution">
    <text evidence="2">The sequence shown here is derived from an EMBL/GenBank/DDBJ whole genome shotgun (WGS) entry which is preliminary data.</text>
</comment>
<dbReference type="AlphaFoldDB" id="A0A9P9X9X4"/>
<reference evidence="2" key="1">
    <citation type="submission" date="2019-01" db="EMBL/GenBank/DDBJ databases">
        <title>Colletotrichum abscissum LGMF1257.</title>
        <authorList>
            <person name="Baroncelli R."/>
        </authorList>
    </citation>
    <scope>NUCLEOTIDE SEQUENCE</scope>
    <source>
        <strain evidence="2">Ca142</strain>
    </source>
</reference>
<dbReference type="Pfam" id="PF12680">
    <property type="entry name" value="SnoaL_2"/>
    <property type="match status" value="1"/>
</dbReference>
<gene>
    <name evidence="2" type="ORF">CABS02_09483</name>
</gene>
<sequence>MMDTASSQAATIEKFIDGWKRWNATDMLAVFADDFTQVTLPFGLGVPERKRDAVERALPALVGIVSNYKLTVHEVLHDAAKNKAAVYAVSTGESPFGPWEMEYAAFLHFSKAGDKIVRLEEMLDSAFTKDFAPKFQKYLQDRQAECRA</sequence>
<evidence type="ECO:0000259" key="1">
    <source>
        <dbReference type="Pfam" id="PF12680"/>
    </source>
</evidence>
<name>A0A9P9X9X4_9PEZI</name>
<proteinExistence type="predicted"/>
<dbReference type="SUPFAM" id="SSF54427">
    <property type="entry name" value="NTF2-like"/>
    <property type="match status" value="1"/>
</dbReference>